<comment type="similarity">
    <text evidence="6">Belongs to the NAD kinase family.</text>
</comment>
<reference evidence="8" key="1">
    <citation type="submission" date="2019-11" db="EMBL/GenBank/DDBJ databases">
        <title>Genome sequence of Heliorestis convoluta strain HH, an alkaliphilic and minimalistic phototrophic bacterium from a soda lake in Egypt.</title>
        <authorList>
            <person name="Dewey E.D."/>
            <person name="Stokes L.M."/>
            <person name="Burchell B.M."/>
            <person name="Shaffer K.N."/>
            <person name="Huntington A.M."/>
            <person name="Baker J.M."/>
            <person name="Nadendla S."/>
            <person name="Giglio M.G."/>
            <person name="Touchman J.W."/>
            <person name="Blankenship R.E."/>
            <person name="Madigan M.T."/>
            <person name="Sattley W.M."/>
        </authorList>
    </citation>
    <scope>NUCLEOTIDE SEQUENCE [LARGE SCALE GENOMIC DNA]</scope>
    <source>
        <strain evidence="8">HH</strain>
    </source>
</reference>
<dbReference type="InterPro" id="IPR016064">
    <property type="entry name" value="NAD/diacylglycerol_kinase_sf"/>
</dbReference>
<comment type="function">
    <text evidence="6">Involved in the regulation of the intracellular balance of NAD and NADP, and is a key enzyme in the biosynthesis of NADP. Catalyzes specifically the phosphorylation on 2'-hydroxyl of the adenosine moiety of NAD to yield NADP.</text>
</comment>
<feature type="binding site" evidence="6">
    <location>
        <position position="152"/>
    </location>
    <ligand>
        <name>NAD(+)</name>
        <dbReference type="ChEBI" id="CHEBI:57540"/>
    </ligand>
</feature>
<dbReference type="Proteomes" id="UP000366051">
    <property type="component" value="Chromosome"/>
</dbReference>
<dbReference type="GO" id="GO:0005524">
    <property type="term" value="F:ATP binding"/>
    <property type="evidence" value="ECO:0007669"/>
    <property type="project" value="UniProtKB-KW"/>
</dbReference>
<dbReference type="SUPFAM" id="SSF111331">
    <property type="entry name" value="NAD kinase/diacylglycerol kinase-like"/>
    <property type="match status" value="1"/>
</dbReference>
<name>A0A5Q2MW62_9FIRM</name>
<dbReference type="Gene3D" id="3.40.50.10330">
    <property type="entry name" value="Probable inorganic polyphosphate/atp-NAD kinase, domain 1"/>
    <property type="match status" value="1"/>
</dbReference>
<feature type="binding site" evidence="6">
    <location>
        <position position="171"/>
    </location>
    <ligand>
        <name>NAD(+)</name>
        <dbReference type="ChEBI" id="CHEBI:57540"/>
    </ligand>
</feature>
<dbReference type="Gene3D" id="2.60.200.30">
    <property type="entry name" value="Probable inorganic polyphosphate/atp-NAD kinase, domain 2"/>
    <property type="match status" value="1"/>
</dbReference>
<comment type="catalytic activity">
    <reaction evidence="5 6">
        <text>NAD(+) + ATP = ADP + NADP(+) + H(+)</text>
        <dbReference type="Rhea" id="RHEA:18629"/>
        <dbReference type="ChEBI" id="CHEBI:15378"/>
        <dbReference type="ChEBI" id="CHEBI:30616"/>
        <dbReference type="ChEBI" id="CHEBI:57540"/>
        <dbReference type="ChEBI" id="CHEBI:58349"/>
        <dbReference type="ChEBI" id="CHEBI:456216"/>
        <dbReference type="EC" id="2.7.1.23"/>
    </reaction>
</comment>
<feature type="binding site" evidence="6">
    <location>
        <position position="241"/>
    </location>
    <ligand>
        <name>NAD(+)</name>
        <dbReference type="ChEBI" id="CHEBI:57540"/>
    </ligand>
</feature>
<dbReference type="GO" id="GO:0019674">
    <property type="term" value="P:NAD+ metabolic process"/>
    <property type="evidence" value="ECO:0007669"/>
    <property type="project" value="InterPro"/>
</dbReference>
<dbReference type="Pfam" id="PF20143">
    <property type="entry name" value="NAD_kinase_C"/>
    <property type="match status" value="1"/>
</dbReference>
<evidence type="ECO:0000256" key="5">
    <source>
        <dbReference type="ARBA" id="ARBA00047925"/>
    </source>
</evidence>
<dbReference type="InterPro" id="IPR017437">
    <property type="entry name" value="ATP-NAD_kinase_PpnK-typ_C"/>
</dbReference>
<keyword evidence="6" id="KW-0963">Cytoplasm</keyword>
<dbReference type="GO" id="GO:0003951">
    <property type="term" value="F:NAD+ kinase activity"/>
    <property type="evidence" value="ECO:0007669"/>
    <property type="project" value="UniProtKB-UniRule"/>
</dbReference>
<keyword evidence="8" id="KW-1185">Reference proteome</keyword>
<keyword evidence="1 6" id="KW-0808">Transferase</keyword>
<sequence length="284" mass="31036">MTAIGVILNEEKPQAHEVARKMAQWLSARGISMGIPLTNVTELVKSTSKELSANLQKLDYVIVLGGDGTLLNTARLVAPFKVPLLGVNLGRLGFLTEIEEADLFFALEKIIEGDYSIEERMMLEAYILNEEGASPIFYALNDMVVTKGANPRMLRMDASIDDEVVASYSADGLIVASPTGSTAYSMSAGGPILSPDLQALIMTPICPHSLDARPLVISKEKVIRITVRSPYVDGLVTVDGQPGRPLRWGESVLIRKASVSCRLLKIKNRSFFHILHEKMQQGRA</sequence>
<dbReference type="EMBL" id="CP045875">
    <property type="protein sequence ID" value="QGG46538.1"/>
    <property type="molecule type" value="Genomic_DNA"/>
</dbReference>
<dbReference type="GO" id="GO:0046872">
    <property type="term" value="F:metal ion binding"/>
    <property type="evidence" value="ECO:0007669"/>
    <property type="project" value="UniProtKB-UniRule"/>
</dbReference>
<dbReference type="GO" id="GO:0005737">
    <property type="term" value="C:cytoplasm"/>
    <property type="evidence" value="ECO:0007669"/>
    <property type="project" value="UniProtKB-SubCell"/>
</dbReference>
<proteinExistence type="inferred from homology"/>
<gene>
    <name evidence="7" type="primary">nadF</name>
    <name evidence="6" type="synonym">nadK</name>
    <name evidence="7" type="ORF">FTV88_0359</name>
</gene>
<evidence type="ECO:0000313" key="7">
    <source>
        <dbReference type="EMBL" id="QGG46538.1"/>
    </source>
</evidence>
<dbReference type="GO" id="GO:0006741">
    <property type="term" value="P:NADP+ biosynthetic process"/>
    <property type="evidence" value="ECO:0007669"/>
    <property type="project" value="UniProtKB-UniRule"/>
</dbReference>
<dbReference type="GO" id="GO:0051287">
    <property type="term" value="F:NAD binding"/>
    <property type="evidence" value="ECO:0007669"/>
    <property type="project" value="UniProtKB-ARBA"/>
</dbReference>
<evidence type="ECO:0000256" key="2">
    <source>
        <dbReference type="ARBA" id="ARBA00022777"/>
    </source>
</evidence>
<evidence type="ECO:0000256" key="3">
    <source>
        <dbReference type="ARBA" id="ARBA00022857"/>
    </source>
</evidence>
<evidence type="ECO:0000256" key="4">
    <source>
        <dbReference type="ARBA" id="ARBA00023027"/>
    </source>
</evidence>
<dbReference type="AlphaFoldDB" id="A0A5Q2MW62"/>
<keyword evidence="6" id="KW-0067">ATP-binding</keyword>
<feature type="binding site" evidence="6">
    <location>
        <begin position="67"/>
        <end position="68"/>
    </location>
    <ligand>
        <name>NAD(+)</name>
        <dbReference type="ChEBI" id="CHEBI:57540"/>
    </ligand>
</feature>
<dbReference type="InterPro" id="IPR002504">
    <property type="entry name" value="NADK"/>
</dbReference>
<dbReference type="EC" id="2.7.1.23" evidence="6"/>
<keyword evidence="3 6" id="KW-0521">NADP</keyword>
<organism evidence="7 8">
    <name type="scientific">Heliorestis convoluta</name>
    <dbReference type="NCBI Taxonomy" id="356322"/>
    <lineage>
        <taxon>Bacteria</taxon>
        <taxon>Bacillati</taxon>
        <taxon>Bacillota</taxon>
        <taxon>Clostridia</taxon>
        <taxon>Eubacteriales</taxon>
        <taxon>Heliobacteriaceae</taxon>
        <taxon>Heliorestis</taxon>
    </lineage>
</organism>
<keyword evidence="4 6" id="KW-0520">NAD</keyword>
<dbReference type="Pfam" id="PF01513">
    <property type="entry name" value="NAD_kinase"/>
    <property type="match status" value="1"/>
</dbReference>
<feature type="binding site" evidence="6">
    <location>
        <begin position="182"/>
        <end position="187"/>
    </location>
    <ligand>
        <name>NAD(+)</name>
        <dbReference type="ChEBI" id="CHEBI:57540"/>
    </ligand>
</feature>
<dbReference type="InterPro" id="IPR017438">
    <property type="entry name" value="ATP-NAD_kinase_N"/>
</dbReference>
<dbReference type="PANTHER" id="PTHR20275:SF0">
    <property type="entry name" value="NAD KINASE"/>
    <property type="match status" value="1"/>
</dbReference>
<comment type="cofactor">
    <cofactor evidence="6">
        <name>a divalent metal cation</name>
        <dbReference type="ChEBI" id="CHEBI:60240"/>
    </cofactor>
</comment>
<accession>A0A5Q2MW62</accession>
<keyword evidence="6" id="KW-0547">Nucleotide-binding</keyword>
<dbReference type="RefSeq" id="WP_162007851.1">
    <property type="nucleotide sequence ID" value="NZ_CP045875.1"/>
</dbReference>
<feature type="active site" description="Proton acceptor" evidence="6">
    <location>
        <position position="67"/>
    </location>
</feature>
<dbReference type="HAMAP" id="MF_00361">
    <property type="entry name" value="NAD_kinase"/>
    <property type="match status" value="1"/>
</dbReference>
<evidence type="ECO:0000313" key="8">
    <source>
        <dbReference type="Proteomes" id="UP000366051"/>
    </source>
</evidence>
<evidence type="ECO:0000256" key="1">
    <source>
        <dbReference type="ARBA" id="ARBA00022679"/>
    </source>
</evidence>
<evidence type="ECO:0000256" key="6">
    <source>
        <dbReference type="HAMAP-Rule" id="MF_00361"/>
    </source>
</evidence>
<protein>
    <recommendedName>
        <fullName evidence="6">NAD kinase</fullName>
        <ecNumber evidence="6">2.7.1.23</ecNumber>
    </recommendedName>
    <alternativeName>
        <fullName evidence="6">ATP-dependent NAD kinase</fullName>
    </alternativeName>
</protein>
<feature type="binding site" evidence="6">
    <location>
        <begin position="141"/>
        <end position="142"/>
    </location>
    <ligand>
        <name>NAD(+)</name>
        <dbReference type="ChEBI" id="CHEBI:57540"/>
    </ligand>
</feature>
<comment type="caution">
    <text evidence="6">Lacks conserved residue(s) required for the propagation of feature annotation.</text>
</comment>
<dbReference type="PANTHER" id="PTHR20275">
    <property type="entry name" value="NAD KINASE"/>
    <property type="match status" value="1"/>
</dbReference>
<keyword evidence="2 6" id="KW-0418">Kinase</keyword>
<dbReference type="KEGG" id="hcv:FTV88_0359"/>
<comment type="subcellular location">
    <subcellularLocation>
        <location evidence="6">Cytoplasm</location>
    </subcellularLocation>
</comment>